<dbReference type="SMART" id="SM00174">
    <property type="entry name" value="RHO"/>
    <property type="match status" value="1"/>
</dbReference>
<feature type="compositionally biased region" description="Polar residues" evidence="3">
    <location>
        <begin position="226"/>
        <end position="238"/>
    </location>
</feature>
<dbReference type="PROSITE" id="PS51419">
    <property type="entry name" value="RAB"/>
    <property type="match status" value="1"/>
</dbReference>
<dbReference type="SUPFAM" id="SSF52540">
    <property type="entry name" value="P-loop containing nucleoside triphosphate hydrolases"/>
    <property type="match status" value="1"/>
</dbReference>
<dbReference type="STRING" id="188477.A0A3S0ZMW2"/>
<dbReference type="AlphaFoldDB" id="A0A3S0ZMW2"/>
<dbReference type="Pfam" id="PF00071">
    <property type="entry name" value="Ras"/>
    <property type="match status" value="1"/>
</dbReference>
<comment type="similarity">
    <text evidence="1">Belongs to the small GTPase superfamily. Rab family.</text>
</comment>
<accession>A0A3S0ZMW2</accession>
<evidence type="ECO:0000256" key="3">
    <source>
        <dbReference type="SAM" id="MobiDB-lite"/>
    </source>
</evidence>
<dbReference type="PANTHER" id="PTHR47978">
    <property type="match status" value="1"/>
</dbReference>
<evidence type="ECO:0000256" key="1">
    <source>
        <dbReference type="ARBA" id="ARBA00006270"/>
    </source>
</evidence>
<dbReference type="EMBL" id="RQTK01000273">
    <property type="protein sequence ID" value="RUS82742.1"/>
    <property type="molecule type" value="Genomic_DNA"/>
</dbReference>
<keyword evidence="5" id="KW-1185">Reference proteome</keyword>
<dbReference type="InterPro" id="IPR027417">
    <property type="entry name" value="P-loop_NTPase"/>
</dbReference>
<gene>
    <name evidence="4" type="ORF">EGW08_009480</name>
</gene>
<dbReference type="PROSITE" id="PS51421">
    <property type="entry name" value="RAS"/>
    <property type="match status" value="1"/>
</dbReference>
<evidence type="ECO:0000313" key="4">
    <source>
        <dbReference type="EMBL" id="RUS82742.1"/>
    </source>
</evidence>
<sequence length="267" mass="28797">MATNLKLPLPAPQQLKVCVVGDAGVGKTTLADVFLQHPPKQRYRIVTGGVVMSRTLEDPPVTCQVWGMAGVERWRERILPHFLRGAHSALIVYDVSNRASFESVMTHWLDFVESSGQEGLVKVLVGNKMDVDPESRAVLTQEGEELAETLAIPFLETSAKLELNVDHAFLLGAKQVLAAGRPAHSVSSSAHSVSSSAHSVSSSAHSVSSSAHSVSSPAHTECAESPKTQTPTEGQSRESPCCSIFHWLFSSNTNRQHRLVDGNGDLE</sequence>
<dbReference type="InterPro" id="IPR005225">
    <property type="entry name" value="Small_GTP-bd"/>
</dbReference>
<dbReference type="InterPro" id="IPR001806">
    <property type="entry name" value="Small_GTPase"/>
</dbReference>
<protein>
    <submittedName>
        <fullName evidence="4">Uncharacterized protein</fullName>
    </submittedName>
</protein>
<keyword evidence="2" id="KW-0547">Nucleotide-binding</keyword>
<dbReference type="PRINTS" id="PR00449">
    <property type="entry name" value="RASTRNSFRMNG"/>
</dbReference>
<dbReference type="OrthoDB" id="4485069at2759"/>
<organism evidence="4 5">
    <name type="scientific">Elysia chlorotica</name>
    <name type="common">Eastern emerald elysia</name>
    <name type="synonym">Sea slug</name>
    <dbReference type="NCBI Taxonomy" id="188477"/>
    <lineage>
        <taxon>Eukaryota</taxon>
        <taxon>Metazoa</taxon>
        <taxon>Spiralia</taxon>
        <taxon>Lophotrochozoa</taxon>
        <taxon>Mollusca</taxon>
        <taxon>Gastropoda</taxon>
        <taxon>Heterobranchia</taxon>
        <taxon>Euthyneura</taxon>
        <taxon>Panpulmonata</taxon>
        <taxon>Sacoglossa</taxon>
        <taxon>Placobranchoidea</taxon>
        <taxon>Plakobranchidae</taxon>
        <taxon>Elysia</taxon>
    </lineage>
</organism>
<evidence type="ECO:0000313" key="5">
    <source>
        <dbReference type="Proteomes" id="UP000271974"/>
    </source>
</evidence>
<reference evidence="4 5" key="1">
    <citation type="submission" date="2019-01" db="EMBL/GenBank/DDBJ databases">
        <title>A draft genome assembly of the solar-powered sea slug Elysia chlorotica.</title>
        <authorList>
            <person name="Cai H."/>
            <person name="Li Q."/>
            <person name="Fang X."/>
            <person name="Li J."/>
            <person name="Curtis N.E."/>
            <person name="Altenburger A."/>
            <person name="Shibata T."/>
            <person name="Feng M."/>
            <person name="Maeda T."/>
            <person name="Schwartz J.A."/>
            <person name="Shigenobu S."/>
            <person name="Lundholm N."/>
            <person name="Nishiyama T."/>
            <person name="Yang H."/>
            <person name="Hasebe M."/>
            <person name="Li S."/>
            <person name="Pierce S.K."/>
            <person name="Wang J."/>
        </authorList>
    </citation>
    <scope>NUCLEOTIDE SEQUENCE [LARGE SCALE GENOMIC DNA]</scope>
    <source>
        <strain evidence="4">EC2010</strain>
        <tissue evidence="4">Whole organism of an adult</tissue>
    </source>
</reference>
<dbReference type="Gene3D" id="3.40.50.300">
    <property type="entry name" value="P-loop containing nucleotide triphosphate hydrolases"/>
    <property type="match status" value="1"/>
</dbReference>
<comment type="caution">
    <text evidence="4">The sequence shown here is derived from an EMBL/GenBank/DDBJ whole genome shotgun (WGS) entry which is preliminary data.</text>
</comment>
<proteinExistence type="inferred from homology"/>
<feature type="region of interest" description="Disordered" evidence="3">
    <location>
        <begin position="201"/>
        <end position="238"/>
    </location>
</feature>
<dbReference type="GO" id="GO:0005525">
    <property type="term" value="F:GTP binding"/>
    <property type="evidence" value="ECO:0007669"/>
    <property type="project" value="InterPro"/>
</dbReference>
<dbReference type="CDD" id="cd00154">
    <property type="entry name" value="Rab"/>
    <property type="match status" value="1"/>
</dbReference>
<dbReference type="GO" id="GO:0003924">
    <property type="term" value="F:GTPase activity"/>
    <property type="evidence" value="ECO:0007669"/>
    <property type="project" value="InterPro"/>
</dbReference>
<dbReference type="Proteomes" id="UP000271974">
    <property type="component" value="Unassembled WGS sequence"/>
</dbReference>
<feature type="compositionally biased region" description="Low complexity" evidence="3">
    <location>
        <begin position="201"/>
        <end position="216"/>
    </location>
</feature>
<dbReference type="SMART" id="SM00175">
    <property type="entry name" value="RAB"/>
    <property type="match status" value="1"/>
</dbReference>
<evidence type="ECO:0000256" key="2">
    <source>
        <dbReference type="ARBA" id="ARBA00022741"/>
    </source>
</evidence>
<dbReference type="NCBIfam" id="TIGR00231">
    <property type="entry name" value="small_GTP"/>
    <property type="match status" value="1"/>
</dbReference>
<dbReference type="FunFam" id="3.40.50.300:FF:001447">
    <property type="entry name" value="Ras-related protein Rab-1B"/>
    <property type="match status" value="1"/>
</dbReference>
<name>A0A3S0ZMW2_ELYCH</name>
<dbReference type="SMART" id="SM00173">
    <property type="entry name" value="RAS"/>
    <property type="match status" value="1"/>
</dbReference>